<organism evidence="3 4">
    <name type="scientific">Mycena pura</name>
    <dbReference type="NCBI Taxonomy" id="153505"/>
    <lineage>
        <taxon>Eukaryota</taxon>
        <taxon>Fungi</taxon>
        <taxon>Dikarya</taxon>
        <taxon>Basidiomycota</taxon>
        <taxon>Agaricomycotina</taxon>
        <taxon>Agaricomycetes</taxon>
        <taxon>Agaricomycetidae</taxon>
        <taxon>Agaricales</taxon>
        <taxon>Marasmiineae</taxon>
        <taxon>Mycenaceae</taxon>
        <taxon>Mycena</taxon>
    </lineage>
</organism>
<dbReference type="Pfam" id="PF20231">
    <property type="entry name" value="DUF6589"/>
    <property type="match status" value="1"/>
</dbReference>
<accession>A0AAD6Y2M2</accession>
<dbReference type="InterPro" id="IPR046496">
    <property type="entry name" value="DUF6589"/>
</dbReference>
<feature type="domain" description="DUF6589" evidence="2">
    <location>
        <begin position="577"/>
        <end position="788"/>
    </location>
</feature>
<name>A0AAD6Y2M2_9AGAR</name>
<dbReference type="AlphaFoldDB" id="A0AAD6Y2M2"/>
<evidence type="ECO:0000313" key="3">
    <source>
        <dbReference type="EMBL" id="KAJ7186224.1"/>
    </source>
</evidence>
<evidence type="ECO:0000256" key="1">
    <source>
        <dbReference type="SAM" id="MobiDB-lite"/>
    </source>
</evidence>
<feature type="compositionally biased region" description="Low complexity" evidence="1">
    <location>
        <begin position="214"/>
        <end position="227"/>
    </location>
</feature>
<feature type="region of interest" description="Disordered" evidence="1">
    <location>
        <begin position="211"/>
        <end position="271"/>
    </location>
</feature>
<evidence type="ECO:0000259" key="2">
    <source>
        <dbReference type="Pfam" id="PF20231"/>
    </source>
</evidence>
<dbReference type="EMBL" id="JARJCW010000212">
    <property type="protein sequence ID" value="KAJ7186224.1"/>
    <property type="molecule type" value="Genomic_DNA"/>
</dbReference>
<comment type="caution">
    <text evidence="3">The sequence shown here is derived from an EMBL/GenBank/DDBJ whole genome shotgun (WGS) entry which is preliminary data.</text>
</comment>
<proteinExistence type="predicted"/>
<reference evidence="3" key="1">
    <citation type="submission" date="2023-03" db="EMBL/GenBank/DDBJ databases">
        <title>Massive genome expansion in bonnet fungi (Mycena s.s.) driven by repeated elements and novel gene families across ecological guilds.</title>
        <authorList>
            <consortium name="Lawrence Berkeley National Laboratory"/>
            <person name="Harder C.B."/>
            <person name="Miyauchi S."/>
            <person name="Viragh M."/>
            <person name="Kuo A."/>
            <person name="Thoen E."/>
            <person name="Andreopoulos B."/>
            <person name="Lu D."/>
            <person name="Skrede I."/>
            <person name="Drula E."/>
            <person name="Henrissat B."/>
            <person name="Morin E."/>
            <person name="Kohler A."/>
            <person name="Barry K."/>
            <person name="LaButti K."/>
            <person name="Morin E."/>
            <person name="Salamov A."/>
            <person name="Lipzen A."/>
            <person name="Mereny Z."/>
            <person name="Hegedus B."/>
            <person name="Baldrian P."/>
            <person name="Stursova M."/>
            <person name="Weitz H."/>
            <person name="Taylor A."/>
            <person name="Grigoriev I.V."/>
            <person name="Nagy L.G."/>
            <person name="Martin F."/>
            <person name="Kauserud H."/>
        </authorList>
    </citation>
    <scope>NUCLEOTIDE SEQUENCE</scope>
    <source>
        <strain evidence="3">9144</strain>
    </source>
</reference>
<evidence type="ECO:0000313" key="4">
    <source>
        <dbReference type="Proteomes" id="UP001219525"/>
    </source>
</evidence>
<keyword evidence="4" id="KW-1185">Reference proteome</keyword>
<feature type="compositionally biased region" description="Low complexity" evidence="1">
    <location>
        <begin position="235"/>
        <end position="246"/>
    </location>
</feature>
<dbReference type="Proteomes" id="UP001219525">
    <property type="component" value="Unassembled WGS sequence"/>
</dbReference>
<sequence>MQEQLAEAAAEKAAAEQAEREATEQWRTNRIQESLQGLKAAGCGTVYCFFEDFFASTDRETSRQASKLMNDHGEALLDLLYAKRPDVVTKWAVEDQLSRLTVSYSKAIEDLKGLSAEGLVRLRRMVQEKACMIVWDNLNIAFKVAEQRHDSKDTFENGTTGTLIALYGVLRGELELEILTPRTTRKLIIDFKPLDTLPSVQQVVETQSKPVCATPPLTRPAATTPAPGSAPPSRLPLRAASPAAAPHTFRSGSRNRAGCHPSPLNPDNRNGTCAMSARARPARVAGRVRARRARARRARAVGCVRARRALAAGCVRGERTQRVAYEACVCKASARAAGRVCARRARAKRVQGECVQPVACEASAWRPARTRVACDASACDASACGGLHVRARARRVRAAGRVRARRAHAADCVRGERTRRVAYEACTCEASGRAAGRRVRRVACEASACSVAYEASACGGSRAAGRVRARCARARVSCEAIACEAIAYDGSACDASACAAGCVRGERTRRVAYEACACESSARAAGVRGVRVQGRASACGGLRARPTRAAGCVRGQRARARACKASACGGMQRVVLQKKFRKEHGDIPVVKAIPLHQTEYIPTPAMKIDESSLDGTMEVIDTIVLRTLQLTEVGMREHGVMFAGGDLLSLSLTDKAIAARREDTNLLDRYGAYLHGMLGLFHVKLSGTRGTVNEHWGEPNSKFPGSLWSQNSFLSRKAISAGWKTKKLPPFRPTYELMLKLSLPAHILDGFRIYCGSETLEKWVESPGLTWESVIAVFEAVIDNLCSSTGDVGSVLNCLAHWMVIFRGTGSMPKYADALLVFELINNLKTWDPALREAYLNNWLVNLTGKIRGFKEVIYNAKGSNRSWDWLGMVTVVIFNLQDVIRNVQTQFKIPHHGISHSSPKIDTDLADLQGWLESHRLQSYVKDRAGKDDILRARDLMVTGAAYANTPSAFKNFRAETRNVVFKKQAVPEQDGDGNASDEEEIDELQADAFADAAVEVDDLMQDDEDFVSMADELMEMAEEVVGTQGM</sequence>
<protein>
    <recommendedName>
        <fullName evidence="2">DUF6589 domain-containing protein</fullName>
    </recommendedName>
</protein>
<gene>
    <name evidence="3" type="ORF">GGX14DRAFT_409281</name>
</gene>